<dbReference type="AlphaFoldDB" id="A0AAP0I3L6"/>
<evidence type="ECO:0000313" key="1">
    <source>
        <dbReference type="EMBL" id="KAK9107114.1"/>
    </source>
</evidence>
<gene>
    <name evidence="1" type="ORF">Syun_023125</name>
</gene>
<sequence>MEHTTVLVDEMMSLGSNLMDVNVALIKEHMAGSVLEHTTVLVDEMMSLGSNLMDVNVALIKEHMVVRFSLEHTLQVLVDEMMSLGSNLMDVNVALIKVTNLMEIGVNVGSPMVLPQAYKRALGKIPGYLENNLEKMERGMTTASIRGFLIILQLIESEMEKKKVRVEEEGGLKKQVSIHIVSKYLWCLSCIQEFSDYRLKVNIKRPYVETRIYITYIFSPKSKSMVSLEMLLLCIKCKAYNCQPITYVCSPIGSHLYTRIATSLQKCAYLTYGYDMARCLQFLQ</sequence>
<dbReference type="EMBL" id="JBBNAF010000010">
    <property type="protein sequence ID" value="KAK9107114.1"/>
    <property type="molecule type" value="Genomic_DNA"/>
</dbReference>
<organism evidence="1 2">
    <name type="scientific">Stephania yunnanensis</name>
    <dbReference type="NCBI Taxonomy" id="152371"/>
    <lineage>
        <taxon>Eukaryota</taxon>
        <taxon>Viridiplantae</taxon>
        <taxon>Streptophyta</taxon>
        <taxon>Embryophyta</taxon>
        <taxon>Tracheophyta</taxon>
        <taxon>Spermatophyta</taxon>
        <taxon>Magnoliopsida</taxon>
        <taxon>Ranunculales</taxon>
        <taxon>Menispermaceae</taxon>
        <taxon>Menispermoideae</taxon>
        <taxon>Cissampelideae</taxon>
        <taxon>Stephania</taxon>
    </lineage>
</organism>
<evidence type="ECO:0000313" key="2">
    <source>
        <dbReference type="Proteomes" id="UP001420932"/>
    </source>
</evidence>
<dbReference type="Proteomes" id="UP001420932">
    <property type="component" value="Unassembled WGS sequence"/>
</dbReference>
<reference evidence="1 2" key="1">
    <citation type="submission" date="2024-01" db="EMBL/GenBank/DDBJ databases">
        <title>Genome assemblies of Stephania.</title>
        <authorList>
            <person name="Yang L."/>
        </authorList>
    </citation>
    <scope>NUCLEOTIDE SEQUENCE [LARGE SCALE GENOMIC DNA]</scope>
    <source>
        <strain evidence="1">YNDBR</strain>
        <tissue evidence="1">Leaf</tissue>
    </source>
</reference>
<accession>A0AAP0I3L6</accession>
<proteinExistence type="predicted"/>
<protein>
    <submittedName>
        <fullName evidence="1">Uncharacterized protein</fullName>
    </submittedName>
</protein>
<comment type="caution">
    <text evidence="1">The sequence shown here is derived from an EMBL/GenBank/DDBJ whole genome shotgun (WGS) entry which is preliminary data.</text>
</comment>
<name>A0AAP0I3L6_9MAGN</name>
<keyword evidence="2" id="KW-1185">Reference proteome</keyword>